<evidence type="ECO:0000256" key="2">
    <source>
        <dbReference type="SAM" id="MobiDB-lite"/>
    </source>
</evidence>
<organism evidence="4 5">
    <name type="scientific">Hymenobacter qilianensis</name>
    <dbReference type="NCBI Taxonomy" id="1385715"/>
    <lineage>
        <taxon>Bacteria</taxon>
        <taxon>Pseudomonadati</taxon>
        <taxon>Bacteroidota</taxon>
        <taxon>Cytophagia</taxon>
        <taxon>Cytophagales</taxon>
        <taxon>Hymenobacteraceae</taxon>
        <taxon>Hymenobacter</taxon>
    </lineage>
</organism>
<dbReference type="GO" id="GO:0000062">
    <property type="term" value="F:fatty-acyl-CoA binding"/>
    <property type="evidence" value="ECO:0007669"/>
    <property type="project" value="InterPro"/>
</dbReference>
<feature type="region of interest" description="Disordered" evidence="2">
    <location>
        <begin position="139"/>
        <end position="197"/>
    </location>
</feature>
<dbReference type="EMBL" id="CP060784">
    <property type="protein sequence ID" value="QNP52652.1"/>
    <property type="molecule type" value="Genomic_DNA"/>
</dbReference>
<proteinExistence type="predicted"/>
<evidence type="ECO:0000313" key="4">
    <source>
        <dbReference type="EMBL" id="QNP52652.1"/>
    </source>
</evidence>
<evidence type="ECO:0000259" key="3">
    <source>
        <dbReference type="PROSITE" id="PS51228"/>
    </source>
</evidence>
<keyword evidence="5" id="KW-1185">Reference proteome</keyword>
<dbReference type="Gene3D" id="1.20.80.10">
    <property type="match status" value="1"/>
</dbReference>
<dbReference type="PANTHER" id="PTHR23310:SF62">
    <property type="entry name" value="ACYL-COA BINDING PROTEIN 1, ISOFORM A"/>
    <property type="match status" value="1"/>
</dbReference>
<feature type="region of interest" description="Disordered" evidence="2">
    <location>
        <begin position="77"/>
        <end position="105"/>
    </location>
</feature>
<dbReference type="PROSITE" id="PS51228">
    <property type="entry name" value="ACB_2"/>
    <property type="match status" value="1"/>
</dbReference>
<dbReference type="Proteomes" id="UP000516093">
    <property type="component" value="Chromosome"/>
</dbReference>
<feature type="compositionally biased region" description="Polar residues" evidence="2">
    <location>
        <begin position="91"/>
        <end position="105"/>
    </location>
</feature>
<feature type="compositionally biased region" description="Gly residues" evidence="2">
    <location>
        <begin position="165"/>
        <end position="175"/>
    </location>
</feature>
<dbReference type="KEGG" id="hqi:H9L05_02510"/>
<reference evidence="4 5" key="1">
    <citation type="submission" date="2020-08" db="EMBL/GenBank/DDBJ databases">
        <title>Genome sequence of Hymenobacter qilianensis JCM 19763T.</title>
        <authorList>
            <person name="Hyun D.-W."/>
            <person name="Bae J.-W."/>
        </authorList>
    </citation>
    <scope>NUCLEOTIDE SEQUENCE [LARGE SCALE GENOMIC DNA]</scope>
    <source>
        <strain evidence="4 5">JCM 19763</strain>
    </source>
</reference>
<dbReference type="InterPro" id="IPR000582">
    <property type="entry name" value="Acyl-CoA-binding_protein"/>
</dbReference>
<dbReference type="PANTHER" id="PTHR23310">
    <property type="entry name" value="ACYL-COA-BINDING PROTEIN, ACBP"/>
    <property type="match status" value="1"/>
</dbReference>
<feature type="compositionally biased region" description="Basic and acidic residues" evidence="2">
    <location>
        <begin position="186"/>
        <end position="197"/>
    </location>
</feature>
<protein>
    <submittedName>
        <fullName evidence="4">Acyl-CoA-binding protein</fullName>
    </submittedName>
</protein>
<evidence type="ECO:0000256" key="1">
    <source>
        <dbReference type="ARBA" id="ARBA00023121"/>
    </source>
</evidence>
<dbReference type="InterPro" id="IPR035984">
    <property type="entry name" value="Acyl-CoA-binding_sf"/>
</dbReference>
<dbReference type="Pfam" id="PF00887">
    <property type="entry name" value="ACBP"/>
    <property type="match status" value="1"/>
</dbReference>
<accession>A0A7H0GWI6</accession>
<sequence length="197" mass="20900">MPKKVAASICNQSRATVVHSLAYRFFPLIFVMNLQQQMDLQQQFEAAVARVDNLPGDKAAAHMTELYGLYKQATEGDHDTKGEVVGDDSPDNPSGTPGMSQAQWDSWSKFKGVSEDDAKRQYIDKVNEIAGPVGEQASVITGTGQPATGSQVNPENTTVSQQPGTGPGVTTGGLRGDITAGAPYGGEDKLKGDQESI</sequence>
<dbReference type="AlphaFoldDB" id="A0A7H0GWI6"/>
<evidence type="ECO:0000313" key="5">
    <source>
        <dbReference type="Proteomes" id="UP000516093"/>
    </source>
</evidence>
<dbReference type="InterPro" id="IPR014352">
    <property type="entry name" value="FERM/acyl-CoA-bd_prot_sf"/>
</dbReference>
<dbReference type="RefSeq" id="WP_187732902.1">
    <property type="nucleotide sequence ID" value="NZ_BMFN01000002.1"/>
</dbReference>
<gene>
    <name evidence="4" type="ORF">H9L05_02510</name>
</gene>
<dbReference type="GO" id="GO:0006631">
    <property type="term" value="P:fatty acid metabolic process"/>
    <property type="evidence" value="ECO:0007669"/>
    <property type="project" value="TreeGrafter"/>
</dbReference>
<feature type="compositionally biased region" description="Polar residues" evidence="2">
    <location>
        <begin position="139"/>
        <end position="162"/>
    </location>
</feature>
<keyword evidence="1" id="KW-0446">Lipid-binding</keyword>
<dbReference type="SUPFAM" id="SSF47027">
    <property type="entry name" value="Acyl-CoA binding protein"/>
    <property type="match status" value="1"/>
</dbReference>
<name>A0A7H0GWI6_9BACT</name>
<feature type="domain" description="ACB" evidence="3">
    <location>
        <begin position="40"/>
        <end position="135"/>
    </location>
</feature>